<name>A0A8H5BGN5_9AGAR</name>
<evidence type="ECO:0000313" key="3">
    <source>
        <dbReference type="Proteomes" id="UP000567179"/>
    </source>
</evidence>
<evidence type="ECO:0000256" key="1">
    <source>
        <dbReference type="SAM" id="MobiDB-lite"/>
    </source>
</evidence>
<reference evidence="2 3" key="1">
    <citation type="journal article" date="2020" name="ISME J.">
        <title>Uncovering the hidden diversity of litter-decomposition mechanisms in mushroom-forming fungi.</title>
        <authorList>
            <person name="Floudas D."/>
            <person name="Bentzer J."/>
            <person name="Ahren D."/>
            <person name="Johansson T."/>
            <person name="Persson P."/>
            <person name="Tunlid A."/>
        </authorList>
    </citation>
    <scope>NUCLEOTIDE SEQUENCE [LARGE SCALE GENOMIC DNA]</scope>
    <source>
        <strain evidence="2 3">CBS 101986</strain>
    </source>
</reference>
<keyword evidence="3" id="KW-1185">Reference proteome</keyword>
<feature type="compositionally biased region" description="Polar residues" evidence="1">
    <location>
        <begin position="12"/>
        <end position="32"/>
    </location>
</feature>
<sequence length="106" mass="11355">MTSTPPPGSPFASRNTNTPLGNPRTPFSSSRNPFVGSVAEDSPTSTLTESVSITPGALRNAPSQHFQTNGSTQAPGRPVQIRADPALMTCFDPADRELYDLWAPRR</sequence>
<organism evidence="2 3">
    <name type="scientific">Psilocybe cf. subviscida</name>
    <dbReference type="NCBI Taxonomy" id="2480587"/>
    <lineage>
        <taxon>Eukaryota</taxon>
        <taxon>Fungi</taxon>
        <taxon>Dikarya</taxon>
        <taxon>Basidiomycota</taxon>
        <taxon>Agaricomycotina</taxon>
        <taxon>Agaricomycetes</taxon>
        <taxon>Agaricomycetidae</taxon>
        <taxon>Agaricales</taxon>
        <taxon>Agaricineae</taxon>
        <taxon>Strophariaceae</taxon>
        <taxon>Psilocybe</taxon>
    </lineage>
</organism>
<dbReference type="OrthoDB" id="2669285at2759"/>
<feature type="compositionally biased region" description="Polar residues" evidence="1">
    <location>
        <begin position="61"/>
        <end position="74"/>
    </location>
</feature>
<evidence type="ECO:0000313" key="2">
    <source>
        <dbReference type="EMBL" id="KAF5322935.1"/>
    </source>
</evidence>
<proteinExistence type="predicted"/>
<feature type="compositionally biased region" description="Polar residues" evidence="1">
    <location>
        <begin position="42"/>
        <end position="53"/>
    </location>
</feature>
<dbReference type="EMBL" id="JAACJJ010000028">
    <property type="protein sequence ID" value="KAF5322935.1"/>
    <property type="molecule type" value="Genomic_DNA"/>
</dbReference>
<gene>
    <name evidence="2" type="ORF">D9619_000888</name>
</gene>
<dbReference type="AlphaFoldDB" id="A0A8H5BGN5"/>
<dbReference type="Proteomes" id="UP000567179">
    <property type="component" value="Unassembled WGS sequence"/>
</dbReference>
<feature type="region of interest" description="Disordered" evidence="1">
    <location>
        <begin position="1"/>
        <end position="78"/>
    </location>
</feature>
<protein>
    <submittedName>
        <fullName evidence="2">Uncharacterized protein</fullName>
    </submittedName>
</protein>
<accession>A0A8H5BGN5</accession>
<comment type="caution">
    <text evidence="2">The sequence shown here is derived from an EMBL/GenBank/DDBJ whole genome shotgun (WGS) entry which is preliminary data.</text>
</comment>